<gene>
    <name evidence="4" type="primary">LOC113870029</name>
</gene>
<feature type="transmembrane region" description="Helical" evidence="2">
    <location>
        <begin position="135"/>
        <end position="166"/>
    </location>
</feature>
<proteinExistence type="predicted"/>
<feature type="region of interest" description="Disordered" evidence="1">
    <location>
        <begin position="1"/>
        <end position="131"/>
    </location>
</feature>
<evidence type="ECO:0000256" key="1">
    <source>
        <dbReference type="SAM" id="MobiDB-lite"/>
    </source>
</evidence>
<dbReference type="GeneID" id="113870029"/>
<dbReference type="RefSeq" id="XP_027362426.1">
    <property type="nucleotide sequence ID" value="XM_027506625.1"/>
</dbReference>
<dbReference type="Proteomes" id="UP000694853">
    <property type="component" value="Unplaced"/>
</dbReference>
<accession>A0A8B8M199</accession>
<feature type="compositionally biased region" description="Polar residues" evidence="1">
    <location>
        <begin position="58"/>
        <end position="67"/>
    </location>
</feature>
<feature type="compositionally biased region" description="Basic residues" evidence="1">
    <location>
        <begin position="13"/>
        <end position="29"/>
    </location>
</feature>
<evidence type="ECO:0000313" key="4">
    <source>
        <dbReference type="RefSeq" id="XP_027362426.1"/>
    </source>
</evidence>
<protein>
    <submittedName>
        <fullName evidence="4">Uncharacterized protein At5g23160-like</fullName>
    </submittedName>
</protein>
<dbReference type="AlphaFoldDB" id="A0A8B8M199"/>
<dbReference type="KEGG" id="aprc:113870029"/>
<dbReference type="PANTHER" id="PTHR34379:SF3">
    <property type="entry name" value="PROTEIN, PUTATIVE-RELATED"/>
    <property type="match status" value="1"/>
</dbReference>
<dbReference type="InterPro" id="IPR040411">
    <property type="entry name" value="At5g23160-like"/>
</dbReference>
<name>A0A8B8M199_ABRPR</name>
<evidence type="ECO:0000313" key="3">
    <source>
        <dbReference type="Proteomes" id="UP000694853"/>
    </source>
</evidence>
<reference evidence="3" key="1">
    <citation type="journal article" date="2019" name="Toxins">
        <title>Detection of Abrin-Like and Prepropulchellin-Like Toxin Genes and Transcripts Using Whole Genome Sequencing and Full-Length Transcript Sequencing of Abrus precatorius.</title>
        <authorList>
            <person name="Hovde B.T."/>
            <person name="Daligault H.E."/>
            <person name="Hanschen E.R."/>
            <person name="Kunde Y.A."/>
            <person name="Johnson M.B."/>
            <person name="Starkenburg S.R."/>
            <person name="Johnson S.L."/>
        </authorList>
    </citation>
    <scope>NUCLEOTIDE SEQUENCE [LARGE SCALE GENOMIC DNA]</scope>
</reference>
<keyword evidence="2" id="KW-1133">Transmembrane helix</keyword>
<keyword evidence="2" id="KW-0472">Membrane</keyword>
<sequence>MESTTKGSDLISKKKKKKTSWFSWRRIRLNKNSAYKTVPLEASISDQAHYSKSRSKSTLHLNSQAPGTNHPPPPATPYYTPSQTRHGPNNVEDTRQQGRASPPQVKRQARRVSSSMQSQTTSKKHKNARRSYDSVVGMSVLAVTLLIMIFWGRLCAILCTSAWLYFIPRFKKSDNENDDGDPNTTMKSNGVDLDSEEYKKKVIMEGLLERNHRAAL</sequence>
<dbReference type="OrthoDB" id="1886721at2759"/>
<keyword evidence="2" id="KW-0812">Transmembrane</keyword>
<organism evidence="3 4">
    <name type="scientific">Abrus precatorius</name>
    <name type="common">Indian licorice</name>
    <name type="synonym">Glycine abrus</name>
    <dbReference type="NCBI Taxonomy" id="3816"/>
    <lineage>
        <taxon>Eukaryota</taxon>
        <taxon>Viridiplantae</taxon>
        <taxon>Streptophyta</taxon>
        <taxon>Embryophyta</taxon>
        <taxon>Tracheophyta</taxon>
        <taxon>Spermatophyta</taxon>
        <taxon>Magnoliopsida</taxon>
        <taxon>eudicotyledons</taxon>
        <taxon>Gunneridae</taxon>
        <taxon>Pentapetalae</taxon>
        <taxon>rosids</taxon>
        <taxon>fabids</taxon>
        <taxon>Fabales</taxon>
        <taxon>Fabaceae</taxon>
        <taxon>Papilionoideae</taxon>
        <taxon>50 kb inversion clade</taxon>
        <taxon>NPAAA clade</taxon>
        <taxon>indigoferoid/millettioid clade</taxon>
        <taxon>Abreae</taxon>
        <taxon>Abrus</taxon>
    </lineage>
</organism>
<evidence type="ECO:0000256" key="2">
    <source>
        <dbReference type="SAM" id="Phobius"/>
    </source>
</evidence>
<keyword evidence="3" id="KW-1185">Reference proteome</keyword>
<reference evidence="4" key="2">
    <citation type="submission" date="2025-08" db="UniProtKB">
        <authorList>
            <consortium name="RefSeq"/>
        </authorList>
    </citation>
    <scope>IDENTIFICATION</scope>
    <source>
        <tissue evidence="4">Young leaves</tissue>
    </source>
</reference>
<dbReference type="PANTHER" id="PTHR34379">
    <property type="entry name" value="OS07G0553800 PROTEIN"/>
    <property type="match status" value="1"/>
</dbReference>